<evidence type="ECO:0000313" key="3">
    <source>
        <dbReference type="Proteomes" id="UP001500280"/>
    </source>
</evidence>
<keyword evidence="3" id="KW-1185">Reference proteome</keyword>
<dbReference type="RefSeq" id="WP_344150882.1">
    <property type="nucleotide sequence ID" value="NZ_BAAANF010000009.1"/>
</dbReference>
<feature type="transmembrane region" description="Helical" evidence="1">
    <location>
        <begin position="99"/>
        <end position="121"/>
    </location>
</feature>
<feature type="transmembrane region" description="Helical" evidence="1">
    <location>
        <begin position="70"/>
        <end position="87"/>
    </location>
</feature>
<reference evidence="3" key="1">
    <citation type="journal article" date="2019" name="Int. J. Syst. Evol. Microbiol.">
        <title>The Global Catalogue of Microorganisms (GCM) 10K type strain sequencing project: providing services to taxonomists for standard genome sequencing and annotation.</title>
        <authorList>
            <consortium name="The Broad Institute Genomics Platform"/>
            <consortium name="The Broad Institute Genome Sequencing Center for Infectious Disease"/>
            <person name="Wu L."/>
            <person name="Ma J."/>
        </authorList>
    </citation>
    <scope>NUCLEOTIDE SEQUENCE [LARGE SCALE GENOMIC DNA]</scope>
    <source>
        <strain evidence="3">JCM 14307</strain>
    </source>
</reference>
<evidence type="ECO:0000256" key="1">
    <source>
        <dbReference type="SAM" id="Phobius"/>
    </source>
</evidence>
<name>A0ABP4T7M5_9ACTN</name>
<protein>
    <submittedName>
        <fullName evidence="2">Uncharacterized protein</fullName>
    </submittedName>
</protein>
<comment type="caution">
    <text evidence="2">The sequence shown here is derived from an EMBL/GenBank/DDBJ whole genome shotgun (WGS) entry which is preliminary data.</text>
</comment>
<dbReference type="Proteomes" id="UP001500280">
    <property type="component" value="Unassembled WGS sequence"/>
</dbReference>
<keyword evidence="1" id="KW-0812">Transmembrane</keyword>
<accession>A0ABP4T7M5</accession>
<keyword evidence="1" id="KW-1133">Transmembrane helix</keyword>
<keyword evidence="1" id="KW-0472">Membrane</keyword>
<evidence type="ECO:0000313" key="2">
    <source>
        <dbReference type="EMBL" id="GAA1683444.1"/>
    </source>
</evidence>
<proteinExistence type="predicted"/>
<sequence>MSELTCWYCGRRPAVPAVVHYVPLKRDEKELPLIVATITTGQVVEVTVPRCRPCWWSNLIYYAFMKLRQFALGILVIMLVADIWITIDRRSFAWFFEGGYTVALAVFGFWAAVLLPLWTFIRLRPRRGPHEYPPVAELLNDGWILGRLTDLPWDHR</sequence>
<dbReference type="EMBL" id="BAAANF010000009">
    <property type="protein sequence ID" value="GAA1683444.1"/>
    <property type="molecule type" value="Genomic_DNA"/>
</dbReference>
<gene>
    <name evidence="2" type="ORF">GCM10009745_29790</name>
</gene>
<organism evidence="2 3">
    <name type="scientific">Kribbella yunnanensis</name>
    <dbReference type="NCBI Taxonomy" id="190194"/>
    <lineage>
        <taxon>Bacteria</taxon>
        <taxon>Bacillati</taxon>
        <taxon>Actinomycetota</taxon>
        <taxon>Actinomycetes</taxon>
        <taxon>Propionibacteriales</taxon>
        <taxon>Kribbellaceae</taxon>
        <taxon>Kribbella</taxon>
    </lineage>
</organism>